<keyword evidence="2" id="KW-1133">Transmembrane helix</keyword>
<accession>A0ABM8EC00</accession>
<evidence type="ECO:0000256" key="1">
    <source>
        <dbReference type="SAM" id="MobiDB-lite"/>
    </source>
</evidence>
<dbReference type="Pfam" id="PF26629">
    <property type="entry name" value="GT2_TM_C"/>
    <property type="match status" value="1"/>
</dbReference>
<keyword evidence="2" id="KW-0472">Membrane</keyword>
<evidence type="ECO:0000259" key="4">
    <source>
        <dbReference type="Pfam" id="PF26629"/>
    </source>
</evidence>
<feature type="transmembrane region" description="Helical" evidence="2">
    <location>
        <begin position="283"/>
        <end position="309"/>
    </location>
</feature>
<dbReference type="Gene3D" id="3.90.550.10">
    <property type="entry name" value="Spore Coat Polysaccharide Biosynthesis Protein SpsA, Chain A"/>
    <property type="match status" value="1"/>
</dbReference>
<feature type="transmembrane region" description="Helical" evidence="2">
    <location>
        <begin position="367"/>
        <end position="392"/>
    </location>
</feature>
<dbReference type="InterPro" id="IPR029044">
    <property type="entry name" value="Nucleotide-diphossugar_trans"/>
</dbReference>
<feature type="domain" description="Low-salt glycan biosynthesis hexosyltransferase Agl6 C-terminal transmembrane region" evidence="4">
    <location>
        <begin position="304"/>
        <end position="392"/>
    </location>
</feature>
<protein>
    <submittedName>
        <fullName evidence="5">Dolichol-P-glucose synthetase</fullName>
    </submittedName>
</protein>
<dbReference type="SUPFAM" id="SSF53448">
    <property type="entry name" value="Nucleotide-diphospho-sugar transferases"/>
    <property type="match status" value="1"/>
</dbReference>
<reference evidence="5 6" key="1">
    <citation type="journal article" date="2023" name="Int. J. Syst. Evol. Microbiol.">
        <title>Methylocystis iwaonis sp. nov., a type II methane-oxidizing bacterium from surface soil of a rice paddy field in Japan, and emended description of the genus Methylocystis (ex Whittenbury et al. 1970) Bowman et al. 1993.</title>
        <authorList>
            <person name="Kaise H."/>
            <person name="Sawadogo J.B."/>
            <person name="Alam M.S."/>
            <person name="Ueno C."/>
            <person name="Dianou D."/>
            <person name="Shinjo R."/>
            <person name="Asakawa S."/>
        </authorList>
    </citation>
    <scope>NUCLEOTIDE SEQUENCE [LARGE SCALE GENOMIC DNA]</scope>
    <source>
        <strain evidence="5 6">SS37A-Re</strain>
    </source>
</reference>
<dbReference type="RefSeq" id="WP_281928942.1">
    <property type="nucleotide sequence ID" value="NZ_AP027142.1"/>
</dbReference>
<keyword evidence="2" id="KW-0812">Transmembrane</keyword>
<evidence type="ECO:0000313" key="5">
    <source>
        <dbReference type="EMBL" id="BDV35506.1"/>
    </source>
</evidence>
<feature type="domain" description="Glycosyltransferase 2-like" evidence="3">
    <location>
        <begin position="18"/>
        <end position="183"/>
    </location>
</feature>
<keyword evidence="6" id="KW-1185">Reference proteome</keyword>
<feature type="compositionally biased region" description="Basic and acidic residues" evidence="1">
    <location>
        <begin position="410"/>
        <end position="427"/>
    </location>
</feature>
<gene>
    <name evidence="5" type="ORF">SS37A_30350</name>
</gene>
<dbReference type="PANTHER" id="PTHR48090">
    <property type="entry name" value="UNDECAPRENYL-PHOSPHATE 4-DEOXY-4-FORMAMIDO-L-ARABINOSE TRANSFERASE-RELATED"/>
    <property type="match status" value="1"/>
</dbReference>
<dbReference type="CDD" id="cd04179">
    <property type="entry name" value="DPM_DPG-synthase_like"/>
    <property type="match status" value="1"/>
</dbReference>
<organism evidence="5 6">
    <name type="scientific">Methylocystis iwaonis</name>
    <dbReference type="NCBI Taxonomy" id="2885079"/>
    <lineage>
        <taxon>Bacteria</taxon>
        <taxon>Pseudomonadati</taxon>
        <taxon>Pseudomonadota</taxon>
        <taxon>Alphaproteobacteria</taxon>
        <taxon>Hyphomicrobiales</taxon>
        <taxon>Methylocystaceae</taxon>
        <taxon>Methylocystis</taxon>
    </lineage>
</organism>
<evidence type="ECO:0000259" key="3">
    <source>
        <dbReference type="Pfam" id="PF00535"/>
    </source>
</evidence>
<dbReference type="EMBL" id="AP027142">
    <property type="protein sequence ID" value="BDV35506.1"/>
    <property type="molecule type" value="Genomic_DNA"/>
</dbReference>
<proteinExistence type="predicted"/>
<sequence>MSGLVAISGERAYGPDVSIVMPCLDEAKSLPACIANARAALERMRADLGLSGEIVVADNGSTDGSQLIARALGARVVDVQRRGYGAALIGGMQAASGSYLVMGDADGSYDFTESVAMVRALARGADLCMGSRFKGGIEAGAMPWKNRYIGNPVLTFILNLFFRASVSDAHCGLRALTKECFERLALGGAGMEFASEMIIKAALKRQKIVETPVILRRDLRGRAPHLRPWRDGWRHLRYLLMLSPAWVFAAPAAFAAALSLVILGVAGSSALLGSPKESPFGNYWIILAGALLGLSHVAVLLATASHLYGRRQGYRRPALWEARLARWATLEAMLVSGAGAMLVGLAILLGVLSYWSGHHFVAIGNVLPAVLGTTLIVLGAQNALGGFLLAIINGNEARFVDLSPPRRRQERTGQESTRQRRFDRATG</sequence>
<dbReference type="Pfam" id="PF00535">
    <property type="entry name" value="Glycos_transf_2"/>
    <property type="match status" value="1"/>
</dbReference>
<feature type="transmembrane region" description="Helical" evidence="2">
    <location>
        <begin position="238"/>
        <end position="263"/>
    </location>
</feature>
<feature type="region of interest" description="Disordered" evidence="1">
    <location>
        <begin position="404"/>
        <end position="427"/>
    </location>
</feature>
<feature type="transmembrane region" description="Helical" evidence="2">
    <location>
        <begin position="330"/>
        <end position="355"/>
    </location>
</feature>
<dbReference type="InterPro" id="IPR058718">
    <property type="entry name" value="Agl6_TM_C"/>
</dbReference>
<dbReference type="InterPro" id="IPR050256">
    <property type="entry name" value="Glycosyltransferase_2"/>
</dbReference>
<dbReference type="Proteomes" id="UP001317629">
    <property type="component" value="Chromosome"/>
</dbReference>
<evidence type="ECO:0000256" key="2">
    <source>
        <dbReference type="SAM" id="Phobius"/>
    </source>
</evidence>
<dbReference type="PANTHER" id="PTHR48090:SF7">
    <property type="entry name" value="RFBJ PROTEIN"/>
    <property type="match status" value="1"/>
</dbReference>
<dbReference type="InterPro" id="IPR001173">
    <property type="entry name" value="Glyco_trans_2-like"/>
</dbReference>
<name>A0ABM8EC00_9HYPH</name>
<evidence type="ECO:0000313" key="6">
    <source>
        <dbReference type="Proteomes" id="UP001317629"/>
    </source>
</evidence>